<organism evidence="2 3">
    <name type="scientific">Araneus ventricosus</name>
    <name type="common">Orbweaver spider</name>
    <name type="synonym">Epeira ventricosa</name>
    <dbReference type="NCBI Taxonomy" id="182803"/>
    <lineage>
        <taxon>Eukaryota</taxon>
        <taxon>Metazoa</taxon>
        <taxon>Ecdysozoa</taxon>
        <taxon>Arthropoda</taxon>
        <taxon>Chelicerata</taxon>
        <taxon>Arachnida</taxon>
        <taxon>Araneae</taxon>
        <taxon>Araneomorphae</taxon>
        <taxon>Entelegynae</taxon>
        <taxon>Araneoidea</taxon>
        <taxon>Araneidae</taxon>
        <taxon>Araneus</taxon>
    </lineage>
</organism>
<comment type="caution">
    <text evidence="2">The sequence shown here is derived from an EMBL/GenBank/DDBJ whole genome shotgun (WGS) entry which is preliminary data.</text>
</comment>
<name>A0A4Y2KIV2_ARAVE</name>
<feature type="compositionally biased region" description="Polar residues" evidence="1">
    <location>
        <begin position="44"/>
        <end position="56"/>
    </location>
</feature>
<dbReference type="Proteomes" id="UP000499080">
    <property type="component" value="Unassembled WGS sequence"/>
</dbReference>
<reference evidence="2 3" key="1">
    <citation type="journal article" date="2019" name="Sci. Rep.">
        <title>Orb-weaving spider Araneus ventricosus genome elucidates the spidroin gene catalogue.</title>
        <authorList>
            <person name="Kono N."/>
            <person name="Nakamura H."/>
            <person name="Ohtoshi R."/>
            <person name="Moran D.A.P."/>
            <person name="Shinohara A."/>
            <person name="Yoshida Y."/>
            <person name="Fujiwara M."/>
            <person name="Mori M."/>
            <person name="Tomita M."/>
            <person name="Arakawa K."/>
        </authorList>
    </citation>
    <scope>NUCLEOTIDE SEQUENCE [LARGE SCALE GENOMIC DNA]</scope>
</reference>
<evidence type="ECO:0000313" key="2">
    <source>
        <dbReference type="EMBL" id="GBN02564.1"/>
    </source>
</evidence>
<feature type="compositionally biased region" description="Low complexity" evidence="1">
    <location>
        <begin position="62"/>
        <end position="80"/>
    </location>
</feature>
<evidence type="ECO:0000256" key="1">
    <source>
        <dbReference type="SAM" id="MobiDB-lite"/>
    </source>
</evidence>
<dbReference type="AlphaFoldDB" id="A0A4Y2KIV2"/>
<dbReference type="EMBL" id="BGPR01004712">
    <property type="protein sequence ID" value="GBN02564.1"/>
    <property type="molecule type" value="Genomic_DNA"/>
</dbReference>
<gene>
    <name evidence="2" type="ORF">AVEN_89529_1</name>
</gene>
<proteinExistence type="predicted"/>
<feature type="compositionally biased region" description="Polar residues" evidence="1">
    <location>
        <begin position="88"/>
        <end position="110"/>
    </location>
</feature>
<sequence>MKADLSEFAGGILLSEIANSFDVACASISGPTPSRPPNQKIDLSKTSPDAQQSSQVKTRETQNSLSSPSTSQASSSTSPNHTLLIYPKSNSNLTDLLNEELQPQDSPYKH</sequence>
<evidence type="ECO:0000313" key="3">
    <source>
        <dbReference type="Proteomes" id="UP000499080"/>
    </source>
</evidence>
<accession>A0A4Y2KIV2</accession>
<keyword evidence="3" id="KW-1185">Reference proteome</keyword>
<feature type="region of interest" description="Disordered" evidence="1">
    <location>
        <begin position="27"/>
        <end position="110"/>
    </location>
</feature>
<protein>
    <submittedName>
        <fullName evidence="2">Uncharacterized protein</fullName>
    </submittedName>
</protein>